<proteinExistence type="inferred from homology"/>
<evidence type="ECO:0000256" key="1">
    <source>
        <dbReference type="ARBA" id="ARBA00010688"/>
    </source>
</evidence>
<dbReference type="NCBIfam" id="NF040938">
    <property type="entry name" value="KDG_KDGal_kin"/>
    <property type="match status" value="1"/>
</dbReference>
<dbReference type="RefSeq" id="WP_054838525.1">
    <property type="nucleotide sequence ID" value="NZ_BBBY01000011.1"/>
</dbReference>
<dbReference type="OrthoDB" id="96179at2157"/>
<dbReference type="Pfam" id="PF00294">
    <property type="entry name" value="PfkB"/>
    <property type="match status" value="1"/>
</dbReference>
<reference evidence="5 6" key="1">
    <citation type="submission" date="2019-10" db="EMBL/GenBank/DDBJ databases">
        <title>Sequencing and Assembly of Multiple Reported Metal-Biooxidizing Members of the Extremely Thermoacidophilic Archaeal Family Sulfolobaceae.</title>
        <authorList>
            <person name="Counts J.A."/>
            <person name="Kelly R.M."/>
        </authorList>
    </citation>
    <scope>NUCLEOTIDE SEQUENCE [LARGE SCALE GENOMIC DNA]</scope>
    <source>
        <strain evidence="5 6">DSM 6482</strain>
    </source>
</reference>
<evidence type="ECO:0000256" key="3">
    <source>
        <dbReference type="ARBA" id="ARBA00022777"/>
    </source>
</evidence>
<evidence type="ECO:0000313" key="6">
    <source>
        <dbReference type="Proteomes" id="UP000470772"/>
    </source>
</evidence>
<keyword evidence="3 5" id="KW-0418">Kinase</keyword>
<dbReference type="CDD" id="cd01166">
    <property type="entry name" value="KdgK"/>
    <property type="match status" value="1"/>
</dbReference>
<dbReference type="SUPFAM" id="SSF53613">
    <property type="entry name" value="Ribokinase-like"/>
    <property type="match status" value="1"/>
</dbReference>
<dbReference type="PANTHER" id="PTHR43085:SF57">
    <property type="entry name" value="CARBOHYDRATE KINASE PFKB DOMAIN-CONTAINING PROTEIN"/>
    <property type="match status" value="1"/>
</dbReference>
<evidence type="ECO:0000256" key="2">
    <source>
        <dbReference type="ARBA" id="ARBA00022679"/>
    </source>
</evidence>
<name>A0A6A9QNR5_SULME</name>
<dbReference type="Proteomes" id="UP000470772">
    <property type="component" value="Unassembled WGS sequence"/>
</dbReference>
<sequence>MVKIIAIGEPMVELNAFTQGRLRDVSYFEKHVAGAELNFCMASVRNGVPCSLIAKVGNDEFGYNIIEYARGKGIDVSMIKVDTEHPTAIFFIQRGFPIPMRSSSVYYRKGSAGSTISINDLDLEKIREADIVHTTGITMAISDSAREAALTAMKEAKMTSFDTNIRLNLWSPEKARYTLREAIKNVDILVTDPDDAQIIGGIKDPDEAFSFFSSLGVKTLVYKTGIEGTFVFHEGRKMLQRGFHVQVEDPTGAGDSLSGTFVSLLLKGKPVEYAISHAVASATLVVTVRGDNEIIPDEESAEKFLKEFK</sequence>
<comment type="similarity">
    <text evidence="1">Belongs to the carbohydrate kinase PfkB family.</text>
</comment>
<feature type="domain" description="Carbohydrate kinase PfkB" evidence="4">
    <location>
        <begin position="3"/>
        <end position="296"/>
    </location>
</feature>
<dbReference type="InterPro" id="IPR029056">
    <property type="entry name" value="Ribokinase-like"/>
</dbReference>
<evidence type="ECO:0000313" key="5">
    <source>
        <dbReference type="EMBL" id="MUN28925.1"/>
    </source>
</evidence>
<gene>
    <name evidence="5" type="ORF">GC250_05605</name>
</gene>
<dbReference type="PANTHER" id="PTHR43085">
    <property type="entry name" value="HEXOKINASE FAMILY MEMBER"/>
    <property type="match status" value="1"/>
</dbReference>
<keyword evidence="2" id="KW-0808">Transferase</keyword>
<accession>A0A6A9QNR5</accession>
<dbReference type="InterPro" id="IPR054939">
    <property type="entry name" value="KDG_KDGal_kin"/>
</dbReference>
<protein>
    <submittedName>
        <fullName evidence="5">Sugar kinase</fullName>
    </submittedName>
</protein>
<dbReference type="InterPro" id="IPR011611">
    <property type="entry name" value="PfkB_dom"/>
</dbReference>
<dbReference type="Gene3D" id="3.40.1190.20">
    <property type="match status" value="1"/>
</dbReference>
<dbReference type="InterPro" id="IPR050306">
    <property type="entry name" value="PfkB_Carbo_kinase"/>
</dbReference>
<evidence type="ECO:0000259" key="4">
    <source>
        <dbReference type="Pfam" id="PF00294"/>
    </source>
</evidence>
<keyword evidence="6" id="KW-1185">Reference proteome</keyword>
<organism evidence="5 6">
    <name type="scientific">Sulfuracidifex metallicus DSM 6482 = JCM 9184</name>
    <dbReference type="NCBI Taxonomy" id="523847"/>
    <lineage>
        <taxon>Archaea</taxon>
        <taxon>Thermoproteota</taxon>
        <taxon>Thermoprotei</taxon>
        <taxon>Sulfolobales</taxon>
        <taxon>Sulfolobaceae</taxon>
        <taxon>Sulfuracidifex</taxon>
    </lineage>
</organism>
<comment type="caution">
    <text evidence="5">The sequence shown here is derived from an EMBL/GenBank/DDBJ whole genome shotgun (WGS) entry which is preliminary data.</text>
</comment>
<dbReference type="AlphaFoldDB" id="A0A6A9QNR5"/>
<dbReference type="EMBL" id="WGGD01000005">
    <property type="protein sequence ID" value="MUN28925.1"/>
    <property type="molecule type" value="Genomic_DNA"/>
</dbReference>
<dbReference type="GO" id="GO:0016301">
    <property type="term" value="F:kinase activity"/>
    <property type="evidence" value="ECO:0007669"/>
    <property type="project" value="UniProtKB-KW"/>
</dbReference>